<dbReference type="RefSeq" id="WP_318649110.1">
    <property type="nucleotide sequence ID" value="NZ_CP137852.1"/>
</dbReference>
<evidence type="ECO:0000313" key="3">
    <source>
        <dbReference type="EMBL" id="WPB85144.1"/>
    </source>
</evidence>
<gene>
    <name evidence="3" type="ORF">R9Z33_24025</name>
</gene>
<name>A0ABZ0PHD1_9PROT</name>
<dbReference type="PANTHER" id="PTHR42928">
    <property type="entry name" value="TRICARBOXYLATE-BINDING PROTEIN"/>
    <property type="match status" value="1"/>
</dbReference>
<feature type="signal peptide" evidence="2">
    <location>
        <begin position="1"/>
        <end position="21"/>
    </location>
</feature>
<reference evidence="3 4" key="1">
    <citation type="submission" date="2023-11" db="EMBL/GenBank/DDBJ databases">
        <title>Arctic aerobic anoxygenic photoheterotroph Sediminicoccus rosea KRV36 adapts its photosynthesis to long days of polar summer.</title>
        <authorList>
            <person name="Tomasch J."/>
            <person name="Kopejtka K."/>
            <person name="Bily T."/>
            <person name="Gardiner A.T."/>
            <person name="Gardian Z."/>
            <person name="Shivaramu S."/>
            <person name="Koblizek M."/>
            <person name="Engelhardt F."/>
            <person name="Kaftan D."/>
        </authorList>
    </citation>
    <scope>NUCLEOTIDE SEQUENCE [LARGE SCALE GENOMIC DNA]</scope>
    <source>
        <strain evidence="3 4">R-30</strain>
    </source>
</reference>
<protein>
    <submittedName>
        <fullName evidence="3">Tripartite tricarboxylate transporter substrate-binding protein</fullName>
    </submittedName>
</protein>
<accession>A0ABZ0PHD1</accession>
<comment type="similarity">
    <text evidence="1">Belongs to the UPF0065 (bug) family.</text>
</comment>
<dbReference type="InterPro" id="IPR005064">
    <property type="entry name" value="BUG"/>
</dbReference>
<evidence type="ECO:0000256" key="1">
    <source>
        <dbReference type="ARBA" id="ARBA00006987"/>
    </source>
</evidence>
<evidence type="ECO:0000256" key="2">
    <source>
        <dbReference type="SAM" id="SignalP"/>
    </source>
</evidence>
<dbReference type="Pfam" id="PF03401">
    <property type="entry name" value="TctC"/>
    <property type="match status" value="1"/>
</dbReference>
<keyword evidence="2" id="KW-0732">Signal</keyword>
<dbReference type="Gene3D" id="3.40.190.10">
    <property type="entry name" value="Periplasmic binding protein-like II"/>
    <property type="match status" value="1"/>
</dbReference>
<feature type="chain" id="PRO_5046606010" evidence="2">
    <location>
        <begin position="22"/>
        <end position="324"/>
    </location>
</feature>
<dbReference type="SUPFAM" id="SSF53850">
    <property type="entry name" value="Periplasmic binding protein-like II"/>
    <property type="match status" value="1"/>
</dbReference>
<dbReference type="InterPro" id="IPR042100">
    <property type="entry name" value="Bug_dom1"/>
</dbReference>
<dbReference type="Gene3D" id="3.40.190.150">
    <property type="entry name" value="Bordetella uptake gene, domain 1"/>
    <property type="match status" value="1"/>
</dbReference>
<sequence>MTIRIPRRAALMLPLATPALAQPNWPDRPINMIVPFPPGGTPDIGARLVAPKMSEALGQAVTVENRGGAGATIGTRAVVQARPDGHTVLMGSISFLTSPLTMRPMPYDPVADLRVISLISTSPYILVVRADAPPRDIAGFHAWTRAEGARLNYGSAGMGTPLHLGAELYKMMMGVQLTHVPYRGSGPALTALLAGEVNMVFADVPGAAAHIRAGTVRALAAMTEARISQFPDVPTMAESDRRLAGYDVYTWAMLAAPKATPDGPVNRLHEAAIRAARAEDVARRFGELGFDYVGSTPAAGDARLLRERDKWREVIERGNIRAEG</sequence>
<evidence type="ECO:0000313" key="4">
    <source>
        <dbReference type="Proteomes" id="UP001305521"/>
    </source>
</evidence>
<organism evidence="3 4">
    <name type="scientific">Sediminicoccus rosea</name>
    <dbReference type="NCBI Taxonomy" id="1225128"/>
    <lineage>
        <taxon>Bacteria</taxon>
        <taxon>Pseudomonadati</taxon>
        <taxon>Pseudomonadota</taxon>
        <taxon>Alphaproteobacteria</taxon>
        <taxon>Acetobacterales</taxon>
        <taxon>Roseomonadaceae</taxon>
        <taxon>Sediminicoccus</taxon>
    </lineage>
</organism>
<keyword evidence="4" id="KW-1185">Reference proteome</keyword>
<dbReference type="PIRSF" id="PIRSF017082">
    <property type="entry name" value="YflP"/>
    <property type="match status" value="1"/>
</dbReference>
<dbReference type="Proteomes" id="UP001305521">
    <property type="component" value="Chromosome"/>
</dbReference>
<dbReference type="EMBL" id="CP137852">
    <property type="protein sequence ID" value="WPB85144.1"/>
    <property type="molecule type" value="Genomic_DNA"/>
</dbReference>
<dbReference type="PANTHER" id="PTHR42928:SF5">
    <property type="entry name" value="BLR1237 PROTEIN"/>
    <property type="match status" value="1"/>
</dbReference>
<proteinExistence type="inferred from homology"/>